<dbReference type="AlphaFoldDB" id="A0A381F8L1"/>
<evidence type="ECO:0000313" key="1">
    <source>
        <dbReference type="EMBL" id="SIP95441.1"/>
    </source>
</evidence>
<reference evidence="2 4" key="2">
    <citation type="submission" date="2018-06" db="EMBL/GenBank/DDBJ databases">
        <authorList>
            <consortium name="Pathogen Informatics"/>
            <person name="Doyle S."/>
        </authorList>
    </citation>
    <scope>NUCLEOTIDE SEQUENCE [LARGE SCALE GENOMIC DNA]</scope>
    <source>
        <strain evidence="2 4">NCTC13560</strain>
    </source>
</reference>
<sequence length="84" mass="9687">MTSQIRRSFASIGYNISEGIGRNSDKEFANFINIALGSSNEAENQLILAKDLEYINESDYRDLFEELTILKKKLVSLWNKLRQN</sequence>
<dbReference type="Proteomes" id="UP000185725">
    <property type="component" value="Unassembled WGS sequence"/>
</dbReference>
<dbReference type="GeneID" id="303673038"/>
<dbReference type="SUPFAM" id="SSF158446">
    <property type="entry name" value="IVS-encoded protein-like"/>
    <property type="match status" value="1"/>
</dbReference>
<evidence type="ECO:0000313" key="3">
    <source>
        <dbReference type="Proteomes" id="UP000185725"/>
    </source>
</evidence>
<dbReference type="PANTHER" id="PTHR38471:SF2">
    <property type="entry name" value="FOUR HELIX BUNDLE PROTEIN"/>
    <property type="match status" value="1"/>
</dbReference>
<name>A0A381F8L1_9FLAO</name>
<dbReference type="EMBL" id="FTMF01000001">
    <property type="protein sequence ID" value="SIP95441.1"/>
    <property type="molecule type" value="Genomic_DNA"/>
</dbReference>
<dbReference type="RefSeq" id="WP_262487796.1">
    <property type="nucleotide sequence ID" value="NZ_CP033929.1"/>
</dbReference>
<accession>A0A381F8L1</accession>
<evidence type="ECO:0000313" key="2">
    <source>
        <dbReference type="EMBL" id="SUX42823.1"/>
    </source>
</evidence>
<keyword evidence="3" id="KW-1185">Reference proteome</keyword>
<dbReference type="EMBL" id="UFVS01000001">
    <property type="protein sequence ID" value="SUX42823.1"/>
    <property type="molecule type" value="Genomic_DNA"/>
</dbReference>
<gene>
    <name evidence="2" type="ORF">NCTC13560_01594</name>
    <name evidence="1" type="ORF">SAMN05421682_101464</name>
</gene>
<dbReference type="Proteomes" id="UP000255231">
    <property type="component" value="Unassembled WGS sequence"/>
</dbReference>
<protein>
    <submittedName>
        <fullName evidence="2">Four helix bundle protein</fullName>
    </submittedName>
</protein>
<dbReference type="PANTHER" id="PTHR38471">
    <property type="entry name" value="FOUR HELIX BUNDLE PROTEIN"/>
    <property type="match status" value="1"/>
</dbReference>
<dbReference type="InterPro" id="IPR012657">
    <property type="entry name" value="23S_rRNA-intervening_sequence"/>
</dbReference>
<dbReference type="CDD" id="cd16377">
    <property type="entry name" value="23S_rRNA_IVP_like"/>
    <property type="match status" value="1"/>
</dbReference>
<dbReference type="Gene3D" id="1.20.1440.60">
    <property type="entry name" value="23S rRNA-intervening sequence"/>
    <property type="match status" value="1"/>
</dbReference>
<dbReference type="Pfam" id="PF05635">
    <property type="entry name" value="23S_rRNA_IVP"/>
    <property type="match status" value="1"/>
</dbReference>
<dbReference type="InterPro" id="IPR036583">
    <property type="entry name" value="23S_rRNA_IVS_sf"/>
</dbReference>
<reference evidence="1 3" key="1">
    <citation type="submission" date="2017-01" db="EMBL/GenBank/DDBJ databases">
        <authorList>
            <person name="Varghese N."/>
            <person name="Submissions S."/>
        </authorList>
    </citation>
    <scope>NUCLEOTIDE SEQUENCE [LARGE SCALE GENOMIC DNA]</scope>
    <source>
        <strain evidence="1 3">ATCC 27950</strain>
    </source>
</reference>
<organism evidence="2 4">
    <name type="scientific">Chryseobacterium indoltheticum</name>
    <dbReference type="NCBI Taxonomy" id="254"/>
    <lineage>
        <taxon>Bacteria</taxon>
        <taxon>Pseudomonadati</taxon>
        <taxon>Bacteroidota</taxon>
        <taxon>Flavobacteriia</taxon>
        <taxon>Flavobacteriales</taxon>
        <taxon>Weeksellaceae</taxon>
        <taxon>Chryseobacterium group</taxon>
        <taxon>Chryseobacterium</taxon>
    </lineage>
</organism>
<proteinExistence type="predicted"/>
<evidence type="ECO:0000313" key="4">
    <source>
        <dbReference type="Proteomes" id="UP000255231"/>
    </source>
</evidence>
<dbReference type="NCBIfam" id="TIGR02436">
    <property type="entry name" value="four helix bundle protein"/>
    <property type="match status" value="1"/>
</dbReference>